<evidence type="ECO:0000313" key="2">
    <source>
        <dbReference type="EMBL" id="SFS02980.1"/>
    </source>
</evidence>
<dbReference type="AlphaFoldDB" id="A0A1I6LI29"/>
<protein>
    <submittedName>
        <fullName evidence="2">Uncharacterized protein</fullName>
    </submittedName>
</protein>
<name>A0A1I6LI29_9BACT</name>
<feature type="region of interest" description="Disordered" evidence="1">
    <location>
        <begin position="1"/>
        <end position="36"/>
    </location>
</feature>
<feature type="compositionally biased region" description="Basic and acidic residues" evidence="1">
    <location>
        <begin position="7"/>
        <end position="25"/>
    </location>
</feature>
<gene>
    <name evidence="2" type="ORF">SAMN05421771_0730</name>
</gene>
<evidence type="ECO:0000256" key="1">
    <source>
        <dbReference type="SAM" id="MobiDB-lite"/>
    </source>
</evidence>
<keyword evidence="3" id="KW-1185">Reference proteome</keyword>
<sequence length="118" mass="12931">MVKKERKRDNGRYAREGSVEEKTKPEQAGPAAVGAPRAKNCRAFARKRMAEEMPGIVSALIEGTKGGSVPHAKVLLELTGVTKDPPKPKVVKRRGKTLAGRLLEEIAEMKKQGLEDRD</sequence>
<organism evidence="2 3">
    <name type="scientific">Granulicella pectinivorans</name>
    <dbReference type="NCBI Taxonomy" id="474950"/>
    <lineage>
        <taxon>Bacteria</taxon>
        <taxon>Pseudomonadati</taxon>
        <taxon>Acidobacteriota</taxon>
        <taxon>Terriglobia</taxon>
        <taxon>Terriglobales</taxon>
        <taxon>Acidobacteriaceae</taxon>
        <taxon>Granulicella</taxon>
    </lineage>
</organism>
<evidence type="ECO:0000313" key="3">
    <source>
        <dbReference type="Proteomes" id="UP000199024"/>
    </source>
</evidence>
<dbReference type="EMBL" id="FOZL01000001">
    <property type="protein sequence ID" value="SFS02980.1"/>
    <property type="molecule type" value="Genomic_DNA"/>
</dbReference>
<reference evidence="2 3" key="1">
    <citation type="submission" date="2016-10" db="EMBL/GenBank/DDBJ databases">
        <authorList>
            <person name="de Groot N.N."/>
        </authorList>
    </citation>
    <scope>NUCLEOTIDE SEQUENCE [LARGE SCALE GENOMIC DNA]</scope>
    <source>
        <strain evidence="2 3">DSM 21001</strain>
    </source>
</reference>
<dbReference type="Proteomes" id="UP000199024">
    <property type="component" value="Unassembled WGS sequence"/>
</dbReference>
<dbReference type="STRING" id="474950.SAMN05421771_0730"/>
<proteinExistence type="predicted"/>
<accession>A0A1I6LI29</accession>